<reference evidence="4 5" key="1">
    <citation type="submission" date="2024-09" db="EMBL/GenBank/DDBJ databases">
        <authorList>
            <person name="Sun Q."/>
            <person name="Mori K."/>
        </authorList>
    </citation>
    <scope>NUCLEOTIDE SEQUENCE [LARGE SCALE GENOMIC DNA]</scope>
    <source>
        <strain evidence="4 5">CCM 7415</strain>
    </source>
</reference>
<dbReference type="Proteomes" id="UP001589814">
    <property type="component" value="Unassembled WGS sequence"/>
</dbReference>
<feature type="domain" description="Transglycosylase SLT" evidence="3">
    <location>
        <begin position="89"/>
        <end position="182"/>
    </location>
</feature>
<protein>
    <submittedName>
        <fullName evidence="4">Lytic transglycosylase domain-containing protein</fullName>
    </submittedName>
</protein>
<dbReference type="SUPFAM" id="SSF53955">
    <property type="entry name" value="Lysozyme-like"/>
    <property type="match status" value="1"/>
</dbReference>
<evidence type="ECO:0000259" key="3">
    <source>
        <dbReference type="Pfam" id="PF01464"/>
    </source>
</evidence>
<comment type="caution">
    <text evidence="4">The sequence shown here is derived from an EMBL/GenBank/DDBJ whole genome shotgun (WGS) entry which is preliminary data.</text>
</comment>
<dbReference type="PANTHER" id="PTHR37423:SF2">
    <property type="entry name" value="MEMBRANE-BOUND LYTIC MUREIN TRANSGLYCOSYLASE C"/>
    <property type="match status" value="1"/>
</dbReference>
<name>A0ABV6G704_9GAMM</name>
<proteinExistence type="inferred from homology"/>
<evidence type="ECO:0000313" key="4">
    <source>
        <dbReference type="EMBL" id="MFC0269447.1"/>
    </source>
</evidence>
<dbReference type="RefSeq" id="WP_019951687.1">
    <property type="nucleotide sequence ID" value="NZ_JBHLVX010000058.1"/>
</dbReference>
<dbReference type="InterPro" id="IPR023346">
    <property type="entry name" value="Lysozyme-like_dom_sf"/>
</dbReference>
<dbReference type="Pfam" id="PF01464">
    <property type="entry name" value="SLT"/>
    <property type="match status" value="1"/>
</dbReference>
<dbReference type="CDD" id="cd16896">
    <property type="entry name" value="LT_Slt70-like"/>
    <property type="match status" value="1"/>
</dbReference>
<feature type="chain" id="PRO_5045965803" evidence="2">
    <location>
        <begin position="31"/>
        <end position="200"/>
    </location>
</feature>
<gene>
    <name evidence="4" type="ORF">ACFFHW_15870</name>
</gene>
<feature type="signal peptide" evidence="2">
    <location>
        <begin position="1"/>
        <end position="30"/>
    </location>
</feature>
<evidence type="ECO:0000256" key="2">
    <source>
        <dbReference type="SAM" id="SignalP"/>
    </source>
</evidence>
<comment type="similarity">
    <text evidence="1">Belongs to the transglycosylase Slt family.</text>
</comment>
<sequence>MTSFAGNWPERTAVALFCATLLFSAGVNGAAQSQPVAPALIQRLAGALATTTAHEGDRFDTTVWLTDMSARLRPWLESRDERLALLEKIHREAARAGLDRQLVLAVIDVESRFDREALSSAGARGLMQVMPFWKTEIGRREDNLFDPATNLRYGCTILAFYLEREDGDITRALARYNGSLGESWYPERVMARLDHHWWVE</sequence>
<dbReference type="EMBL" id="JBHLVX010000058">
    <property type="protein sequence ID" value="MFC0269447.1"/>
    <property type="molecule type" value="Genomic_DNA"/>
</dbReference>
<keyword evidence="2" id="KW-0732">Signal</keyword>
<evidence type="ECO:0000313" key="5">
    <source>
        <dbReference type="Proteomes" id="UP001589814"/>
    </source>
</evidence>
<dbReference type="Gene3D" id="1.10.530.10">
    <property type="match status" value="1"/>
</dbReference>
<dbReference type="PANTHER" id="PTHR37423">
    <property type="entry name" value="SOLUBLE LYTIC MUREIN TRANSGLYCOSYLASE-RELATED"/>
    <property type="match status" value="1"/>
</dbReference>
<organism evidence="4 5">
    <name type="scientific">Kushneria aurantia</name>
    <dbReference type="NCBI Taxonomy" id="504092"/>
    <lineage>
        <taxon>Bacteria</taxon>
        <taxon>Pseudomonadati</taxon>
        <taxon>Pseudomonadota</taxon>
        <taxon>Gammaproteobacteria</taxon>
        <taxon>Oceanospirillales</taxon>
        <taxon>Halomonadaceae</taxon>
        <taxon>Kushneria</taxon>
    </lineage>
</organism>
<accession>A0ABV6G704</accession>
<evidence type="ECO:0000256" key="1">
    <source>
        <dbReference type="ARBA" id="ARBA00007734"/>
    </source>
</evidence>
<dbReference type="InterPro" id="IPR008258">
    <property type="entry name" value="Transglycosylase_SLT_dom_1"/>
</dbReference>
<keyword evidence="5" id="KW-1185">Reference proteome</keyword>